<dbReference type="RefSeq" id="WP_160229860.1">
    <property type="nucleotide sequence ID" value="NZ_CP043925.1"/>
</dbReference>
<dbReference type="InterPro" id="IPR023296">
    <property type="entry name" value="Glyco_hydro_beta-prop_sf"/>
</dbReference>
<dbReference type="InterPro" id="IPR056442">
    <property type="entry name" value="GINT1_N"/>
</dbReference>
<accession>A0A6I7D212</accession>
<dbReference type="AlphaFoldDB" id="A0A6I7D212"/>
<gene>
    <name evidence="2" type="ORF">F1325_00300</name>
</gene>
<name>A0A6I7D212_9GAMM</name>
<evidence type="ECO:0000313" key="3">
    <source>
        <dbReference type="Proteomes" id="UP000464700"/>
    </source>
</evidence>
<dbReference type="EMBL" id="CP043925">
    <property type="protein sequence ID" value="QHN09005.1"/>
    <property type="molecule type" value="Genomic_DNA"/>
</dbReference>
<reference evidence="2 3" key="1">
    <citation type="submission" date="2019-09" db="EMBL/GenBank/DDBJ databases">
        <title>Emergence of a chromosome-mediated tetracycline resistance gene in Proteus strain.</title>
        <authorList>
            <person name="He D."/>
            <person name="Wang L."/>
        </authorList>
    </citation>
    <scope>NUCLEOTIDE SEQUENCE [LARGE SCALE GENOMIC DNA]</scope>
    <source>
        <strain evidence="2 3">T60</strain>
    </source>
</reference>
<proteinExistence type="predicted"/>
<sequence length="413" mass="48731">MINVNLIKDYYSSLIVNMNRDFTNAKKVSVKISNGEVFLLPLLQNNIQSIDIDFYFKSKDKNLKNDLLVNKFVTVYFKIIYSDFSEINYYFKQRIYNKSINTFISSLSFDLYLLLNFKLNLDTPIIECNLSQKANNKNNKFLFIKNLLNRILNRFFIRDEWLILFAKERINPKQLHENFNKFISLGNDKGYFNADPFLFKKDDNYYIFYEKCKLLRGKGILVAKNIKDNKEFPILEENYHLSYPNIFEYQNKIYLIPQGDNFSIDLYECTSFPNKWRKIHTLIKSKTLHFSDTNIYFQKNDIKITTSIYSHAKDSNRCLLEWNISNLLNANLNLEDAIITRIGDEGSRNAGNLKDSKMALYQDCAISYGENLINKEDLYVINPPKGYSGIHTYNTIDNITIIDLKKKKYGLFF</sequence>
<keyword evidence="3" id="KW-1185">Reference proteome</keyword>
<dbReference type="Proteomes" id="UP000464700">
    <property type="component" value="Chromosome"/>
</dbReference>
<evidence type="ECO:0000259" key="1">
    <source>
        <dbReference type="Pfam" id="PF24793"/>
    </source>
</evidence>
<organism evidence="2 3">
    <name type="scientific">Proteus columbae</name>
    <dbReference type="NCBI Taxonomy" id="1987580"/>
    <lineage>
        <taxon>Bacteria</taxon>
        <taxon>Pseudomonadati</taxon>
        <taxon>Pseudomonadota</taxon>
        <taxon>Gammaproteobacteria</taxon>
        <taxon>Enterobacterales</taxon>
        <taxon>Morganellaceae</taxon>
        <taxon>Proteus</taxon>
    </lineage>
</organism>
<feature type="domain" description="Glucosamine inositolphosphorylceramide transferase 1 N-terminal" evidence="1">
    <location>
        <begin position="191"/>
        <end position="372"/>
    </location>
</feature>
<dbReference type="Pfam" id="PF24793">
    <property type="entry name" value="GINT1_N"/>
    <property type="match status" value="1"/>
</dbReference>
<evidence type="ECO:0000313" key="2">
    <source>
        <dbReference type="EMBL" id="QHN09005.1"/>
    </source>
</evidence>
<dbReference type="KEGG" id="pcol:F1325_00300"/>
<protein>
    <recommendedName>
        <fullName evidence="1">Glucosamine inositolphosphorylceramide transferase 1 N-terminal domain-containing protein</fullName>
    </recommendedName>
</protein>
<dbReference type="SUPFAM" id="SSF75005">
    <property type="entry name" value="Arabinanase/levansucrase/invertase"/>
    <property type="match status" value="1"/>
</dbReference>